<dbReference type="Proteomes" id="UP000589292">
    <property type="component" value="Unassembled WGS sequence"/>
</dbReference>
<comment type="caution">
    <text evidence="1">The sequence shown here is derived from an EMBL/GenBank/DDBJ whole genome shotgun (WGS) entry which is preliminary data.</text>
</comment>
<proteinExistence type="predicted"/>
<dbReference type="RefSeq" id="WP_181268088.1">
    <property type="nucleotide sequence ID" value="NZ_BAAAGB010000001.1"/>
</dbReference>
<protein>
    <recommendedName>
        <fullName evidence="3">Lipoprotein</fullName>
    </recommendedName>
</protein>
<reference evidence="1 2" key="1">
    <citation type="journal article" date="1994" name="Int. J. Syst. Bacteriol.">
        <title>Phylogenetic positions of novel aerobic, bacteriochlorophyll a-containing bacteria and description of Roseococcus thiosulfatophilus gen. nov., sp. nov., Erythromicrobium ramosum gen. nov., sp. nov., and Erythrobacter litoralis sp. nov.</title>
        <authorList>
            <person name="Yurkov V."/>
            <person name="Stackebrandt E."/>
            <person name="Holmes A."/>
            <person name="Fuerst J.A."/>
            <person name="Hugenholtz P."/>
            <person name="Golecki J."/>
            <person name="Gad'on N."/>
            <person name="Gorlenko V.M."/>
            <person name="Kompantseva E.I."/>
            <person name="Drews G."/>
        </authorList>
    </citation>
    <scope>NUCLEOTIDE SEQUENCE [LARGE SCALE GENOMIC DNA]</scope>
    <source>
        <strain evidence="1 2">KR-99</strain>
    </source>
</reference>
<organism evidence="1 2">
    <name type="scientific">Sphingomonas ursincola</name>
    <dbReference type="NCBI Taxonomy" id="56361"/>
    <lineage>
        <taxon>Bacteria</taxon>
        <taxon>Pseudomonadati</taxon>
        <taxon>Pseudomonadota</taxon>
        <taxon>Alphaproteobacteria</taxon>
        <taxon>Sphingomonadales</taxon>
        <taxon>Sphingomonadaceae</taxon>
        <taxon>Sphingomonas</taxon>
    </lineage>
</organism>
<evidence type="ECO:0008006" key="3">
    <source>
        <dbReference type="Google" id="ProtNLM"/>
    </source>
</evidence>
<dbReference type="EMBL" id="VDES01000003">
    <property type="protein sequence ID" value="MBA1375575.1"/>
    <property type="molecule type" value="Genomic_DNA"/>
</dbReference>
<sequence length="314" mass="33685">MGLRILAVAAAAWMLTGCLLSPGKFAADMTVLRGGGFSFTYKGDIHLLGLSQLIAMGAALDDNKAEFTPSPCYGEPAEVDAAVLKTAYAQDEQDGEGWAEEALERECTPAEIDSQKEAWEEQRAAKKAEDAKNIEIFKAMLGGIDPTAPDAIDEFITRIKKQKGWREIAHKGDGLFTVDYAISGRIDQDYSFPTIEKVQGITPFIVATARTNNSVRIDAPAFAAGGQTSFMGGNMGGLMSILQAVGSSSNSEEAKIFANLPKPDGMFTIRTDGEILTNNTEDGPSVSGAMRVLEWKVNARRDRAPEALISLNPA</sequence>
<keyword evidence="2" id="KW-1185">Reference proteome</keyword>
<gene>
    <name evidence="1" type="ORF">FG486_14600</name>
</gene>
<evidence type="ECO:0000313" key="2">
    <source>
        <dbReference type="Proteomes" id="UP000589292"/>
    </source>
</evidence>
<dbReference type="PROSITE" id="PS51257">
    <property type="entry name" value="PROKAR_LIPOPROTEIN"/>
    <property type="match status" value="1"/>
</dbReference>
<name>A0A7V8U9M8_9SPHN</name>
<accession>A0A7V8U9M8</accession>
<evidence type="ECO:0000313" key="1">
    <source>
        <dbReference type="EMBL" id="MBA1375575.1"/>
    </source>
</evidence>
<dbReference type="AlphaFoldDB" id="A0A7V8U9M8"/>